<sequence length="348" mass="38610">MIPATNPRTFKHTAPAYDSPEHLFPVEPRASGSNAISTNATPDDFAISSPQLPDVAPPPYLLQPDSMTLEQMRMKRGILLLFHDASGRKGTYSRDLNDEDEEDHVIHGPPGRRQQELKLRHNHAPALRMLLWTPCQVKIGAVGFYDKLSGSFVTLFNAFQPRDTATGILTQAQSLRYVLQGKVGEQIVEEQQSTWQKFLQAIRPKRTFKLNRGEDEAIVVTENATLRYLEDRIGARMWFSMYIDEIVTVYGHACGLRREDLILVTSTLDAPRWAIAVSDCSMAGRLVVTRTDAPQAGRPWATMRVDNSTATEPSGAVISDGSGEPSTVLIAGLRMYTPLASLATSILY</sequence>
<organism evidence="2 3">
    <name type="scientific">Exidia glandulosa HHB12029</name>
    <dbReference type="NCBI Taxonomy" id="1314781"/>
    <lineage>
        <taxon>Eukaryota</taxon>
        <taxon>Fungi</taxon>
        <taxon>Dikarya</taxon>
        <taxon>Basidiomycota</taxon>
        <taxon>Agaricomycotina</taxon>
        <taxon>Agaricomycetes</taxon>
        <taxon>Auriculariales</taxon>
        <taxon>Exidiaceae</taxon>
        <taxon>Exidia</taxon>
    </lineage>
</organism>
<gene>
    <name evidence="2" type="ORF">EXIGLDRAFT_837944</name>
</gene>
<dbReference type="AlphaFoldDB" id="A0A165GB37"/>
<evidence type="ECO:0000256" key="1">
    <source>
        <dbReference type="SAM" id="MobiDB-lite"/>
    </source>
</evidence>
<reference evidence="2 3" key="1">
    <citation type="journal article" date="2016" name="Mol. Biol. Evol.">
        <title>Comparative Genomics of Early-Diverging Mushroom-Forming Fungi Provides Insights into the Origins of Lignocellulose Decay Capabilities.</title>
        <authorList>
            <person name="Nagy L.G."/>
            <person name="Riley R."/>
            <person name="Tritt A."/>
            <person name="Adam C."/>
            <person name="Daum C."/>
            <person name="Floudas D."/>
            <person name="Sun H."/>
            <person name="Yadav J.S."/>
            <person name="Pangilinan J."/>
            <person name="Larsson K.H."/>
            <person name="Matsuura K."/>
            <person name="Barry K."/>
            <person name="Labutti K."/>
            <person name="Kuo R."/>
            <person name="Ohm R.A."/>
            <person name="Bhattacharya S.S."/>
            <person name="Shirouzu T."/>
            <person name="Yoshinaga Y."/>
            <person name="Martin F.M."/>
            <person name="Grigoriev I.V."/>
            <person name="Hibbett D.S."/>
        </authorList>
    </citation>
    <scope>NUCLEOTIDE SEQUENCE [LARGE SCALE GENOMIC DNA]</scope>
    <source>
        <strain evidence="2 3">HHB12029</strain>
    </source>
</reference>
<accession>A0A165GB37</accession>
<dbReference type="Proteomes" id="UP000077266">
    <property type="component" value="Unassembled WGS sequence"/>
</dbReference>
<keyword evidence="3" id="KW-1185">Reference proteome</keyword>
<feature type="compositionally biased region" description="Polar residues" evidence="1">
    <location>
        <begin position="31"/>
        <end position="41"/>
    </location>
</feature>
<dbReference type="EMBL" id="KV426053">
    <property type="protein sequence ID" value="KZV90248.1"/>
    <property type="molecule type" value="Genomic_DNA"/>
</dbReference>
<dbReference type="InParanoid" id="A0A165GB37"/>
<feature type="region of interest" description="Disordered" evidence="1">
    <location>
        <begin position="91"/>
        <end position="110"/>
    </location>
</feature>
<proteinExistence type="predicted"/>
<evidence type="ECO:0000313" key="3">
    <source>
        <dbReference type="Proteomes" id="UP000077266"/>
    </source>
</evidence>
<dbReference type="OrthoDB" id="1668230at2759"/>
<feature type="region of interest" description="Disordered" evidence="1">
    <location>
        <begin position="1"/>
        <end position="52"/>
    </location>
</feature>
<evidence type="ECO:0000313" key="2">
    <source>
        <dbReference type="EMBL" id="KZV90248.1"/>
    </source>
</evidence>
<protein>
    <submittedName>
        <fullName evidence="2">Uncharacterized protein</fullName>
    </submittedName>
</protein>
<name>A0A165GB37_EXIGL</name>